<evidence type="ECO:0000313" key="1">
    <source>
        <dbReference type="EMBL" id="QWM90354.1"/>
    </source>
</evidence>
<keyword evidence="2" id="KW-1185">Reference proteome</keyword>
<gene>
    <name evidence="1" type="primary">gp_25617</name>
</gene>
<dbReference type="EMBL" id="MZ130488">
    <property type="protein sequence ID" value="QWM90354.1"/>
    <property type="molecule type" value="Genomic_DNA"/>
</dbReference>
<name>A0AAE7V312_9CAUD</name>
<accession>A0AAE7V312</accession>
<evidence type="ECO:0000313" key="2">
    <source>
        <dbReference type="Proteomes" id="UP000827442"/>
    </source>
</evidence>
<dbReference type="RefSeq" id="YP_010359926.1">
    <property type="nucleotide sequence ID" value="NC_062778.1"/>
</dbReference>
<proteinExistence type="predicted"/>
<sequence>MTGLIIENLISVDDTGIPKAPKINQIIDKDVFLLYSRDTSKDKKKYLQECGVIYYLADPRSPAKQQGLNDSEALKEAIIQYDLPKDYIPDVLVSKLIKRYYDNAVGPAGIAIENLLRALYTTSVVANKCNELLSNKLAAGVTDQDIPAIIATINNLSSQIKEIPNLQKALNTAKDNLRYEEEQKIARGGISVLSSMKAD</sequence>
<protein>
    <submittedName>
        <fullName evidence="1">Uncharacterized protein</fullName>
    </submittedName>
</protein>
<dbReference type="GeneID" id="75691642"/>
<organism evidence="1 2">
    <name type="scientific">uncultured phage cr17_1</name>
    <dbReference type="NCBI Taxonomy" id="2986404"/>
    <lineage>
        <taxon>Viruses</taxon>
        <taxon>Duplodnaviria</taxon>
        <taxon>Heunggongvirae</taxon>
        <taxon>Uroviricota</taxon>
        <taxon>Caudoviricetes</taxon>
        <taxon>Crassvirales</taxon>
        <taxon>Intestiviridae</taxon>
        <taxon>Crudevirinae</taxon>
        <taxon>Endlipuvirus</taxon>
        <taxon>Endlipuvirus intestinihominis</taxon>
    </lineage>
</organism>
<dbReference type="Proteomes" id="UP000827442">
    <property type="component" value="Segment"/>
</dbReference>
<dbReference type="KEGG" id="vg:75691642"/>
<reference evidence="1 2" key="1">
    <citation type="submission" date="2021-04" db="EMBL/GenBank/DDBJ databases">
        <authorList>
            <person name="Shkoporov A.N."/>
            <person name="Stockdale S.R."/>
            <person name="Guerin E."/>
            <person name="Ross R.P."/>
            <person name="Hill C."/>
        </authorList>
    </citation>
    <scope>NUCLEOTIDE SEQUENCE [LARGE SCALE GENOMIC DNA]</scope>
    <source>
        <strain evidence="2">cr17_1</strain>
    </source>
</reference>